<keyword evidence="1" id="KW-0472">Membrane</keyword>
<feature type="transmembrane region" description="Helical" evidence="1">
    <location>
        <begin position="172"/>
        <end position="190"/>
    </location>
</feature>
<gene>
    <name evidence="2" type="ORF">MNBD_GAMMA03-392</name>
</gene>
<feature type="transmembrane region" description="Helical" evidence="1">
    <location>
        <begin position="91"/>
        <end position="113"/>
    </location>
</feature>
<feature type="transmembrane region" description="Helical" evidence="1">
    <location>
        <begin position="236"/>
        <end position="258"/>
    </location>
</feature>
<feature type="transmembrane region" description="Helical" evidence="1">
    <location>
        <begin position="197"/>
        <end position="230"/>
    </location>
</feature>
<dbReference type="EMBL" id="UOFC01000205">
    <property type="protein sequence ID" value="VAW48361.1"/>
    <property type="molecule type" value="Genomic_DNA"/>
</dbReference>
<keyword evidence="1" id="KW-1133">Transmembrane helix</keyword>
<proteinExistence type="predicted"/>
<feature type="transmembrane region" description="Helical" evidence="1">
    <location>
        <begin position="394"/>
        <end position="412"/>
    </location>
</feature>
<protein>
    <recommendedName>
        <fullName evidence="3">Oligosaccharide repeat unit polymerase Wzy O-antigen ligase</fullName>
    </recommendedName>
</protein>
<feature type="transmembrane region" description="Helical" evidence="1">
    <location>
        <begin position="125"/>
        <end position="144"/>
    </location>
</feature>
<feature type="transmembrane region" description="Helical" evidence="1">
    <location>
        <begin position="31"/>
        <end position="50"/>
    </location>
</feature>
<evidence type="ECO:0000313" key="2">
    <source>
        <dbReference type="EMBL" id="VAW48361.1"/>
    </source>
</evidence>
<keyword evidence="1" id="KW-0812">Transmembrane</keyword>
<feature type="transmembrane region" description="Helical" evidence="1">
    <location>
        <begin position="62"/>
        <end position="79"/>
    </location>
</feature>
<sequence length="420" mass="49033">MKKYIQIFTLVIVLIFSLKFFQNTPFETLFFQIQAIFLGFILIFLVLYMGSYLFNKEHPNAVVWYFLILIMIIPLYSAYRASMEFGQPFVYGFLSERGWLIIGVGVWLYAVLIKEKMTIATVESTFVIMAWASLLFFSVFILIFDPNQLQGGAYGESKMISATQDRGLRFKFQLYFITFGSIYYFVKYTINRNPKDIVLLLAFLAYVIFVVQGRTYMIFLGTTFLLYFWFNFSIDRLIPVVIKLIFLIFLSALFMQALMPDYIDRMSHLFVQMFEVLKGRESLDASANSRIFQSEIVYKYFERNPLSIFLGTGSISNQWHNGYNSIFGRFYPSDIGLLGGLFVYGIIGMIFLCLIPMIVTIRTIRLLSEENNVFIITLKYLLIYMLLKFVQGSFYFGVTGYIIPLFILLAYIKLREGVEY</sequence>
<name>A0A3B0VZA4_9ZZZZ</name>
<accession>A0A3B0VZA4</accession>
<evidence type="ECO:0008006" key="3">
    <source>
        <dbReference type="Google" id="ProtNLM"/>
    </source>
</evidence>
<organism evidence="2">
    <name type="scientific">hydrothermal vent metagenome</name>
    <dbReference type="NCBI Taxonomy" id="652676"/>
    <lineage>
        <taxon>unclassified sequences</taxon>
        <taxon>metagenomes</taxon>
        <taxon>ecological metagenomes</taxon>
    </lineage>
</organism>
<feature type="transmembrane region" description="Helical" evidence="1">
    <location>
        <begin position="335"/>
        <end position="359"/>
    </location>
</feature>
<feature type="transmembrane region" description="Helical" evidence="1">
    <location>
        <begin position="371"/>
        <end position="387"/>
    </location>
</feature>
<evidence type="ECO:0000256" key="1">
    <source>
        <dbReference type="SAM" id="Phobius"/>
    </source>
</evidence>
<reference evidence="2" key="1">
    <citation type="submission" date="2018-06" db="EMBL/GenBank/DDBJ databases">
        <authorList>
            <person name="Zhirakovskaya E."/>
        </authorList>
    </citation>
    <scope>NUCLEOTIDE SEQUENCE</scope>
</reference>
<dbReference type="AlphaFoldDB" id="A0A3B0VZA4"/>